<feature type="transmembrane region" description="Helical" evidence="2">
    <location>
        <begin position="258"/>
        <end position="276"/>
    </location>
</feature>
<feature type="region of interest" description="Disordered" evidence="1">
    <location>
        <begin position="1"/>
        <end position="53"/>
    </location>
</feature>
<gene>
    <name evidence="4" type="ORF">FVE85_7488</name>
</gene>
<feature type="transmembrane region" description="Helical" evidence="2">
    <location>
        <begin position="296"/>
        <end position="318"/>
    </location>
</feature>
<reference evidence="5" key="1">
    <citation type="journal article" date="2019" name="Nat. Commun.">
        <title>Expansion of phycobilisome linker gene families in mesophilic red algae.</title>
        <authorList>
            <person name="Lee J."/>
            <person name="Kim D."/>
            <person name="Bhattacharya D."/>
            <person name="Yoon H.S."/>
        </authorList>
    </citation>
    <scope>NUCLEOTIDE SEQUENCE [LARGE SCALE GENOMIC DNA]</scope>
    <source>
        <strain evidence="5">CCMP 1328</strain>
    </source>
</reference>
<evidence type="ECO:0000313" key="5">
    <source>
        <dbReference type="Proteomes" id="UP000324585"/>
    </source>
</evidence>
<feature type="transmembrane region" description="Helical" evidence="2">
    <location>
        <begin position="473"/>
        <end position="495"/>
    </location>
</feature>
<feature type="region of interest" description="Disordered" evidence="1">
    <location>
        <begin position="569"/>
        <end position="603"/>
    </location>
</feature>
<dbReference type="Pfam" id="PF01764">
    <property type="entry name" value="Lipase_3"/>
    <property type="match status" value="1"/>
</dbReference>
<feature type="transmembrane region" description="Helical" evidence="2">
    <location>
        <begin position="339"/>
        <end position="359"/>
    </location>
</feature>
<feature type="transmembrane region" description="Helical" evidence="2">
    <location>
        <begin position="229"/>
        <end position="246"/>
    </location>
</feature>
<feature type="transmembrane region" description="Helical" evidence="2">
    <location>
        <begin position="431"/>
        <end position="453"/>
    </location>
</feature>
<dbReference type="EMBL" id="VRMN01000001">
    <property type="protein sequence ID" value="KAA8499903.1"/>
    <property type="molecule type" value="Genomic_DNA"/>
</dbReference>
<sequence length="1023" mass="115050">MSQGHEMDGENASAAAAVRRWTHGDSGSAPVGDRESRELETLLDADEVDADEDEDDDVFAALRHAPSLPRPASAHENDWGTRSDLDFIGILSRRNRISAGQHSLQGESDGLRQLGRAHSANYSNSAARQERNRPIVQLSEQAPLIGSATQAIPMSEDGDSVVSATVVRTPKARFEIMKAWELDTLLLVFYGSVIAAFLYTIGFCIITRTEWQALQAFRAFVGHEPQFCTLMHICSVLLALYYLITLRTHWPHSVIDEQFWVAFLVCAGFVGNNPFIWHEDAAKFSARLVAAQSIPYWLFVVNDTVYTAAAYFYLVACAHSYRLLGETYIHTWWFYAPKLIILGTYIFVKLFASGLTGVIPGDAPLSRLISFVILAQSGRIDSPVFLAVLIILLMDTLILAWIAREVIETRRVLANVGYVENRTKQLGFRIYMYKNLVFAAVVYILSALLTIGLPREYFYVMYDQNHTVQLSPIVGNFGLGLVYFTWVAITTFMYLPVSLSATEAVSSAIRHIASCRLYERHVQDDTEQPRSSRLCLSSDVFVLETAIQMFNLSWLAYLPGNRMQFAKEQDEEVAPLQSPGRRTSSRRSVAKESGTTSRRRSSQILTTTASGFAQHHVEESALPEDVLLDRKIPRLFREVFPGQREGYHFVRHLVHSPTDCHVVVVEQYDRVVVAFSGSRGVRNWIHNLAFYRVEWNREFVHFPSCSKCANIDPDNLDPLLNITDSCSCKAQQQRDTSPLPHNVLRVLTHELSTFGKMKVHAGFARMYAAIRSELLYLLKDLYSSHSRYSYFYRAPDASGYANRMRAARRPLLLTGHSLGGALATLCGFDVATHLTSIGIPAASDIAVTTFGCPKVGNPAFCNAYNSVIKSHWRVIVASDFFAKLPRYNNYKHVGSEVMLDFHGRLLIDPSLVEQMWMHILPLSTALHSRACYLLAFQALCMSPEFLRPFDQDVDGVPDASADANAVLRSPPSAAALDMKHADAEPRTQEPPKPKRLLDLLWPWPVAQKFQRRVIRTFHHQQQP</sequence>
<evidence type="ECO:0000256" key="2">
    <source>
        <dbReference type="SAM" id="Phobius"/>
    </source>
</evidence>
<dbReference type="AlphaFoldDB" id="A0A5J4ZAX9"/>
<accession>A0A5J4ZAX9</accession>
<keyword evidence="2" id="KW-0812">Transmembrane</keyword>
<dbReference type="GO" id="GO:0006629">
    <property type="term" value="P:lipid metabolic process"/>
    <property type="evidence" value="ECO:0007669"/>
    <property type="project" value="InterPro"/>
</dbReference>
<comment type="caution">
    <text evidence="4">The sequence shown here is derived from an EMBL/GenBank/DDBJ whole genome shotgun (WGS) entry which is preliminary data.</text>
</comment>
<feature type="transmembrane region" description="Helical" evidence="2">
    <location>
        <begin position="384"/>
        <end position="403"/>
    </location>
</feature>
<dbReference type="Gene3D" id="3.40.50.1820">
    <property type="entry name" value="alpha/beta hydrolase"/>
    <property type="match status" value="1"/>
</dbReference>
<feature type="transmembrane region" description="Helical" evidence="2">
    <location>
        <begin position="185"/>
        <end position="209"/>
    </location>
</feature>
<dbReference type="InterPro" id="IPR002921">
    <property type="entry name" value="Fungal_lipase-type"/>
</dbReference>
<dbReference type="PANTHER" id="PTHR45856">
    <property type="entry name" value="ALPHA/BETA-HYDROLASES SUPERFAMILY PROTEIN"/>
    <property type="match status" value="1"/>
</dbReference>
<dbReference type="InterPro" id="IPR051218">
    <property type="entry name" value="Sec_MonoDiacylglyc_Lipase"/>
</dbReference>
<evidence type="ECO:0000259" key="3">
    <source>
        <dbReference type="Pfam" id="PF01764"/>
    </source>
</evidence>
<keyword evidence="2" id="KW-0472">Membrane</keyword>
<feature type="domain" description="Fungal lipase-type" evidence="3">
    <location>
        <begin position="811"/>
        <end position="886"/>
    </location>
</feature>
<dbReference type="InterPro" id="IPR029058">
    <property type="entry name" value="AB_hydrolase_fold"/>
</dbReference>
<evidence type="ECO:0000313" key="4">
    <source>
        <dbReference type="EMBL" id="KAA8499903.1"/>
    </source>
</evidence>
<dbReference type="CDD" id="cd00519">
    <property type="entry name" value="Lipase_3"/>
    <property type="match status" value="1"/>
</dbReference>
<protein>
    <submittedName>
        <fullName evidence="4">Lipase</fullName>
    </submittedName>
</protein>
<name>A0A5J4ZAX9_PORPP</name>
<dbReference type="Proteomes" id="UP000324585">
    <property type="component" value="Unassembled WGS sequence"/>
</dbReference>
<proteinExistence type="predicted"/>
<evidence type="ECO:0000256" key="1">
    <source>
        <dbReference type="SAM" id="MobiDB-lite"/>
    </source>
</evidence>
<dbReference type="OrthoDB" id="426718at2759"/>
<feature type="compositionally biased region" description="Acidic residues" evidence="1">
    <location>
        <begin position="41"/>
        <end position="53"/>
    </location>
</feature>
<dbReference type="SUPFAM" id="SSF53474">
    <property type="entry name" value="alpha/beta-Hydrolases"/>
    <property type="match status" value="1"/>
</dbReference>
<organism evidence="4 5">
    <name type="scientific">Porphyridium purpureum</name>
    <name type="common">Red alga</name>
    <name type="synonym">Porphyridium cruentum</name>
    <dbReference type="NCBI Taxonomy" id="35688"/>
    <lineage>
        <taxon>Eukaryota</taxon>
        <taxon>Rhodophyta</taxon>
        <taxon>Bangiophyceae</taxon>
        <taxon>Porphyridiales</taxon>
        <taxon>Porphyridiaceae</taxon>
        <taxon>Porphyridium</taxon>
    </lineage>
</organism>
<keyword evidence="2" id="KW-1133">Transmembrane helix</keyword>
<dbReference type="PANTHER" id="PTHR45856:SF24">
    <property type="entry name" value="FUNGAL LIPASE-LIKE DOMAIN-CONTAINING PROTEIN"/>
    <property type="match status" value="1"/>
</dbReference>
<keyword evidence="5" id="KW-1185">Reference proteome</keyword>